<dbReference type="GO" id="GO:0031265">
    <property type="term" value="C:CD95 death-inducing signaling complex"/>
    <property type="evidence" value="ECO:0007669"/>
    <property type="project" value="TreeGrafter"/>
</dbReference>
<dbReference type="PANTHER" id="PTHR15077:SF10">
    <property type="entry name" value="FAS-ASSOCIATED DEATH DOMAIN PROTEIN"/>
    <property type="match status" value="1"/>
</dbReference>
<evidence type="ECO:0000313" key="4">
    <source>
        <dbReference type="Proteomes" id="UP000192220"/>
    </source>
</evidence>
<feature type="domain" description="Death" evidence="2">
    <location>
        <begin position="105"/>
        <end position="189"/>
    </location>
</feature>
<dbReference type="GO" id="GO:0089720">
    <property type="term" value="F:caspase binding"/>
    <property type="evidence" value="ECO:0007669"/>
    <property type="project" value="TreeGrafter"/>
</dbReference>
<dbReference type="SMART" id="SM00031">
    <property type="entry name" value="DED"/>
    <property type="match status" value="1"/>
</dbReference>
<dbReference type="FunCoup" id="A0A2I4C9H4">
    <property type="interactions" value="1407"/>
</dbReference>
<dbReference type="GO" id="GO:0005123">
    <property type="term" value="F:death receptor binding"/>
    <property type="evidence" value="ECO:0007669"/>
    <property type="project" value="TreeGrafter"/>
</dbReference>
<dbReference type="AlphaFoldDB" id="A0A2I4C9H4"/>
<gene>
    <name evidence="5" type="primary">fadd</name>
</gene>
<evidence type="ECO:0000313" key="5">
    <source>
        <dbReference type="RefSeq" id="XP_013876649.1"/>
    </source>
</evidence>
<reference evidence="5" key="1">
    <citation type="submission" date="2025-08" db="UniProtKB">
        <authorList>
            <consortium name="RefSeq"/>
        </authorList>
    </citation>
    <scope>IDENTIFICATION</scope>
</reference>
<dbReference type="STRING" id="52670.A0A2I4C9H4"/>
<dbReference type="OrthoDB" id="100767at2759"/>
<name>A0A2I4C9H4_AUSLI</name>
<dbReference type="CTD" id="8772"/>
<proteinExistence type="predicted"/>
<dbReference type="GO" id="GO:0097191">
    <property type="term" value="P:extrinsic apoptotic signaling pathway"/>
    <property type="evidence" value="ECO:0007669"/>
    <property type="project" value="TreeGrafter"/>
</dbReference>
<dbReference type="InterPro" id="IPR011029">
    <property type="entry name" value="DEATH-like_dom_sf"/>
</dbReference>
<accession>A0A2I4C9H4</accession>
<dbReference type="Proteomes" id="UP000192220">
    <property type="component" value="Unplaced"/>
</dbReference>
<dbReference type="InParanoid" id="A0A2I4C9H4"/>
<dbReference type="InterPro" id="IPR016729">
    <property type="entry name" value="FADD"/>
</dbReference>
<dbReference type="GO" id="GO:0042981">
    <property type="term" value="P:regulation of apoptotic process"/>
    <property type="evidence" value="ECO:0007669"/>
    <property type="project" value="InterPro"/>
</dbReference>
<dbReference type="Pfam" id="PF00531">
    <property type="entry name" value="Death"/>
    <property type="match status" value="1"/>
</dbReference>
<dbReference type="GO" id="GO:0045089">
    <property type="term" value="P:positive regulation of innate immune response"/>
    <property type="evidence" value="ECO:0007669"/>
    <property type="project" value="TreeGrafter"/>
</dbReference>
<dbReference type="PROSITE" id="PS50017">
    <property type="entry name" value="DEATH_DOMAIN"/>
    <property type="match status" value="1"/>
</dbReference>
<feature type="domain" description="DED" evidence="3">
    <location>
        <begin position="5"/>
        <end position="83"/>
    </location>
</feature>
<dbReference type="SMART" id="SM00005">
    <property type="entry name" value="DEATH"/>
    <property type="match status" value="1"/>
</dbReference>
<dbReference type="InterPro" id="IPR001875">
    <property type="entry name" value="DED_dom"/>
</dbReference>
<evidence type="ECO:0000259" key="2">
    <source>
        <dbReference type="PROSITE" id="PS50017"/>
    </source>
</evidence>
<dbReference type="SUPFAM" id="SSF47986">
    <property type="entry name" value="DEATH domain"/>
    <property type="match status" value="1"/>
</dbReference>
<feature type="region of interest" description="Disordered" evidence="1">
    <location>
        <begin position="79"/>
        <end position="99"/>
    </location>
</feature>
<keyword evidence="4" id="KW-1185">Reference proteome</keyword>
<evidence type="ECO:0000256" key="1">
    <source>
        <dbReference type="SAM" id="MobiDB-lite"/>
    </source>
</evidence>
<dbReference type="Pfam" id="PF01335">
    <property type="entry name" value="DED"/>
    <property type="match status" value="1"/>
</dbReference>
<protein>
    <submittedName>
        <fullName evidence="5">FAS-associated death domain protein</fullName>
    </submittedName>
</protein>
<dbReference type="InterPro" id="IPR000488">
    <property type="entry name" value="Death_dom"/>
</dbReference>
<dbReference type="RefSeq" id="XP_013876649.1">
    <property type="nucleotide sequence ID" value="XM_014021195.1"/>
</dbReference>
<dbReference type="PANTHER" id="PTHR15077">
    <property type="entry name" value="FAS-ASSOCIATING DEATH DOMAIN-CONTAINING PROTEIN FADD"/>
    <property type="match status" value="1"/>
</dbReference>
<organism evidence="4 5">
    <name type="scientific">Austrofundulus limnaeus</name>
    <name type="common">Annual killifish</name>
    <dbReference type="NCBI Taxonomy" id="52670"/>
    <lineage>
        <taxon>Eukaryota</taxon>
        <taxon>Metazoa</taxon>
        <taxon>Chordata</taxon>
        <taxon>Craniata</taxon>
        <taxon>Vertebrata</taxon>
        <taxon>Euteleostomi</taxon>
        <taxon>Actinopterygii</taxon>
        <taxon>Neopterygii</taxon>
        <taxon>Teleostei</taxon>
        <taxon>Neoteleostei</taxon>
        <taxon>Acanthomorphata</taxon>
        <taxon>Ovalentaria</taxon>
        <taxon>Atherinomorphae</taxon>
        <taxon>Cyprinodontiformes</taxon>
        <taxon>Rivulidae</taxon>
        <taxon>Austrofundulus</taxon>
    </lineage>
</organism>
<dbReference type="CDD" id="cd08336">
    <property type="entry name" value="DED_FADD"/>
    <property type="match status" value="1"/>
</dbReference>
<sequence>METQQFHAVLLDISNRLSSEELNKLKFLVGDEVKKKQQEKITTGHQLFEVLTQRRLLAPDQTGFLSGLLKNIDRPDLSDILNGRPAPSPSGPPADDLDQTERAKLDIATEVISENLGSKWRKLGRKLQVSDVKLESISRRHPTELDETAVELLKEWRKSRGAEARTQDLIKALKDCQLKMTAEKVEDELKSRGYDQ</sequence>
<dbReference type="KEGG" id="alim:106526561"/>
<dbReference type="Gene3D" id="1.10.533.10">
    <property type="entry name" value="Death Domain, Fas"/>
    <property type="match status" value="2"/>
</dbReference>
<dbReference type="PROSITE" id="PS50168">
    <property type="entry name" value="DED"/>
    <property type="match status" value="1"/>
</dbReference>
<evidence type="ECO:0000259" key="3">
    <source>
        <dbReference type="PROSITE" id="PS50168"/>
    </source>
</evidence>